<name>A0A271J0V9_9BACT</name>
<comment type="caution">
    <text evidence="3">The sequence shown here is derived from an EMBL/GenBank/DDBJ whole genome shotgun (WGS) entry which is preliminary data.</text>
</comment>
<evidence type="ECO:0000259" key="2">
    <source>
        <dbReference type="Pfam" id="PF19413"/>
    </source>
</evidence>
<feature type="signal peptide" evidence="1">
    <location>
        <begin position="1"/>
        <end position="35"/>
    </location>
</feature>
<evidence type="ECO:0000313" key="4">
    <source>
        <dbReference type="Proteomes" id="UP000216339"/>
    </source>
</evidence>
<feature type="chain" id="PRO_5011995480" description="YaiO beta-barrel domain-containing protein" evidence="1">
    <location>
        <begin position="36"/>
        <end position="268"/>
    </location>
</feature>
<protein>
    <recommendedName>
        <fullName evidence="2">YaiO beta-barrel domain-containing protein</fullName>
    </recommendedName>
</protein>
<sequence>MGRDDADRIRHDLYLTMRAALLVAALMALSASARAQHRAGWGGVVSYGVEAFRSDREAWQRSQVAVQRRFSEGAASLEAGHWRRNGETAPFAATDLYRSFGRAGYGNLRAQVAPGATAIARSDLLGEGYLALGGGWEGSFGVRHLTFEANTVTLGTGSLARYAGNWLIRVRAVVDPAAVTGVSTSLSARHLFDGTGGLTAPFAEVRLGQGQEPIVAPDGTAAIRQSWGVSVRAQRPVLGRVGLSVGTGYTIDGTLSRWHTDLGVAAAF</sequence>
<dbReference type="EMBL" id="MQWD01000001">
    <property type="protein sequence ID" value="PAP77093.1"/>
    <property type="molecule type" value="Genomic_DNA"/>
</dbReference>
<keyword evidence="1" id="KW-0732">Signal</keyword>
<dbReference type="InterPro" id="IPR030887">
    <property type="entry name" value="Beta-barrel_YaiO"/>
</dbReference>
<dbReference type="Pfam" id="PF19413">
    <property type="entry name" value="YaiO"/>
    <property type="match status" value="1"/>
</dbReference>
<dbReference type="AlphaFoldDB" id="A0A271J0V9"/>
<evidence type="ECO:0000256" key="1">
    <source>
        <dbReference type="SAM" id="SignalP"/>
    </source>
</evidence>
<accession>A0A271J0V9</accession>
<evidence type="ECO:0000313" key="3">
    <source>
        <dbReference type="EMBL" id="PAP77093.1"/>
    </source>
</evidence>
<proteinExistence type="predicted"/>
<dbReference type="Proteomes" id="UP000216339">
    <property type="component" value="Unassembled WGS sequence"/>
</dbReference>
<keyword evidence="4" id="KW-1185">Reference proteome</keyword>
<dbReference type="NCBIfam" id="TIGR04390">
    <property type="entry name" value="OMP_YaiO_dom"/>
    <property type="match status" value="1"/>
</dbReference>
<gene>
    <name evidence="3" type="ORF">BSZ37_11980</name>
</gene>
<feature type="domain" description="YaiO beta-barrel" evidence="2">
    <location>
        <begin position="45"/>
        <end position="195"/>
    </location>
</feature>
<organism evidence="3 4">
    <name type="scientific">Rubrivirga marina</name>
    <dbReference type="NCBI Taxonomy" id="1196024"/>
    <lineage>
        <taxon>Bacteria</taxon>
        <taxon>Pseudomonadati</taxon>
        <taxon>Rhodothermota</taxon>
        <taxon>Rhodothermia</taxon>
        <taxon>Rhodothermales</taxon>
        <taxon>Rubricoccaceae</taxon>
        <taxon>Rubrivirga</taxon>
    </lineage>
</organism>
<reference evidence="3 4" key="1">
    <citation type="submission" date="2016-11" db="EMBL/GenBank/DDBJ databases">
        <title>Study of marine rhodopsin-containing bacteria.</title>
        <authorList>
            <person name="Yoshizawa S."/>
            <person name="Kumagai Y."/>
            <person name="Kogure K."/>
        </authorList>
    </citation>
    <scope>NUCLEOTIDE SEQUENCE [LARGE SCALE GENOMIC DNA]</scope>
    <source>
        <strain evidence="3 4">SAORIC-28</strain>
    </source>
</reference>